<organism evidence="2 3">
    <name type="scientific">Sungouiella intermedia</name>
    <dbReference type="NCBI Taxonomy" id="45354"/>
    <lineage>
        <taxon>Eukaryota</taxon>
        <taxon>Fungi</taxon>
        <taxon>Dikarya</taxon>
        <taxon>Ascomycota</taxon>
        <taxon>Saccharomycotina</taxon>
        <taxon>Pichiomycetes</taxon>
        <taxon>Metschnikowiaceae</taxon>
        <taxon>Sungouiella</taxon>
    </lineage>
</organism>
<dbReference type="PROSITE" id="PS51450">
    <property type="entry name" value="LRR"/>
    <property type="match status" value="1"/>
</dbReference>
<proteinExistence type="predicted"/>
<evidence type="ECO:0000259" key="1">
    <source>
        <dbReference type="PROSITE" id="PS50181"/>
    </source>
</evidence>
<evidence type="ECO:0000313" key="2">
    <source>
        <dbReference type="EMBL" id="SGZ55320.1"/>
    </source>
</evidence>
<dbReference type="Gene3D" id="3.80.10.10">
    <property type="entry name" value="Ribonuclease Inhibitor"/>
    <property type="match status" value="1"/>
</dbReference>
<sequence length="520" mass="59517">MFDKLPSEVKAQIFEYLPSNTLRDLYNILPTSDAWKAFIAKKLYRHVTTDELPRFERLFSDFRSNATYISLEELKKLASGDIEAEVEHLELRYFEGDIEDLTKSYPDFLKTIPQITLASDEYENVIYRYDVNSDNLTEVNVEIIWDYRSYEVLTLGGIEFDELPSNLEVLRVNLVGEDIQLRNLPKTIKSIGIAWTNRYLTFPNSENYESDSDDEIDYMGNVLGWELPDTLSRLSLSSCSKAGLKLPKQLTYLTLNGCGIEASDVVELDLPSNLKELNLDDNPIKDVTGIDFPPFLEILLLAKCEIESLKNIVFPGLLVSLDISLNQMQDLEGVSFPDLKVLKLHRKRKTKSFESADLWNKDECARLSVELIKQKYVDPDLLTAEFPQSLEELSAVVSLHEWKGLVLLKNLKSMEISLAFNGFDFPPDLEELTLHCGRDLEYSKLQLPQTIQKLSISGGTSSIFNWNLPLLRELSLKNFHGEVEVPKSVEFVDLRPKNKPQEVKEEVDNSRLGTHIKFLD</sequence>
<accession>A0A1L0DHA8</accession>
<evidence type="ECO:0000313" key="3">
    <source>
        <dbReference type="Proteomes" id="UP000182334"/>
    </source>
</evidence>
<reference evidence="2 3" key="1">
    <citation type="submission" date="2016-10" db="EMBL/GenBank/DDBJ databases">
        <authorList>
            <person name="de Groot N.N."/>
        </authorList>
    </citation>
    <scope>NUCLEOTIDE SEQUENCE [LARGE SCALE GENOMIC DNA]</scope>
    <source>
        <strain evidence="2 3">CBS 141442</strain>
    </source>
</reference>
<gene>
    <name evidence="2" type="ORF">SAMEA4029010_CIC11G00000005290</name>
</gene>
<dbReference type="SUPFAM" id="SSF52075">
    <property type="entry name" value="Outer arm dynein light chain 1"/>
    <property type="match status" value="1"/>
</dbReference>
<name>A0A1L0DHA8_9ASCO</name>
<keyword evidence="3" id="KW-1185">Reference proteome</keyword>
<protein>
    <submittedName>
        <fullName evidence="2">CIC11C00000005290</fullName>
    </submittedName>
</protein>
<dbReference type="InterPro" id="IPR051251">
    <property type="entry name" value="STK_FNIP-Repeat"/>
</dbReference>
<dbReference type="InterPro" id="IPR001611">
    <property type="entry name" value="Leu-rich_rpt"/>
</dbReference>
<dbReference type="InterPro" id="IPR001810">
    <property type="entry name" value="F-box_dom"/>
</dbReference>
<dbReference type="STRING" id="45354.A0A1L0DHA8"/>
<dbReference type="OrthoDB" id="4019115at2759"/>
<dbReference type="PROSITE" id="PS50181">
    <property type="entry name" value="FBOX"/>
    <property type="match status" value="1"/>
</dbReference>
<dbReference type="AlphaFoldDB" id="A0A1L0DHA8"/>
<dbReference type="PANTHER" id="PTHR32134">
    <property type="entry name" value="FNIP REPEAT-CONTAINING PROTEIN"/>
    <property type="match status" value="1"/>
</dbReference>
<dbReference type="PANTHER" id="PTHR32134:SF169">
    <property type="entry name" value="FNIP REPEAT-CONTAINING PROTEIN-RELATED"/>
    <property type="match status" value="1"/>
</dbReference>
<dbReference type="Proteomes" id="UP000182334">
    <property type="component" value="Chromosome V"/>
</dbReference>
<dbReference type="EMBL" id="LT635760">
    <property type="protein sequence ID" value="SGZ55320.1"/>
    <property type="molecule type" value="Genomic_DNA"/>
</dbReference>
<feature type="domain" description="F-box" evidence="1">
    <location>
        <begin position="1"/>
        <end position="47"/>
    </location>
</feature>
<dbReference type="InterPro" id="IPR032675">
    <property type="entry name" value="LRR_dom_sf"/>
</dbReference>